<protein>
    <submittedName>
        <fullName evidence="1">Uncharacterized protein</fullName>
    </submittedName>
</protein>
<dbReference type="Proteomes" id="UP000005467">
    <property type="component" value="Unassembled WGS sequence"/>
</dbReference>
<keyword evidence="2" id="KW-1185">Reference proteome</keyword>
<organism evidence="1 2">
    <name type="scientific">Actinobacillus ureae ATCC 25976</name>
    <dbReference type="NCBI Taxonomy" id="887324"/>
    <lineage>
        <taxon>Bacteria</taxon>
        <taxon>Pseudomonadati</taxon>
        <taxon>Pseudomonadota</taxon>
        <taxon>Gammaproteobacteria</taxon>
        <taxon>Pasteurellales</taxon>
        <taxon>Pasteurellaceae</taxon>
        <taxon>Actinobacillus</taxon>
    </lineage>
</organism>
<gene>
    <name evidence="1" type="ORF">HMPREF0027_0661</name>
</gene>
<accession>E8KFP4</accession>
<dbReference type="HOGENOM" id="CLU_2854677_0_0_6"/>
<dbReference type="RefSeq" id="WP_005622123.1">
    <property type="nucleotide sequence ID" value="NZ_GL831080.1"/>
</dbReference>
<name>E8KFP4_9PAST</name>
<comment type="caution">
    <text evidence="1">The sequence shown here is derived from an EMBL/GenBank/DDBJ whole genome shotgun (WGS) entry which is preliminary data.</text>
</comment>
<dbReference type="AlphaFoldDB" id="E8KFP4"/>
<evidence type="ECO:0000313" key="1">
    <source>
        <dbReference type="EMBL" id="EFX92281.1"/>
    </source>
</evidence>
<sequence>MDVIKDKGVIKNITFPDAISSQVRYYLSNNILTIKPYPDNSEQIEIQDFSSYTILSLTYQDKKIG</sequence>
<dbReference type="EMBL" id="AEVG01000046">
    <property type="protein sequence ID" value="EFX92281.1"/>
    <property type="molecule type" value="Genomic_DNA"/>
</dbReference>
<evidence type="ECO:0000313" key="2">
    <source>
        <dbReference type="Proteomes" id="UP000005467"/>
    </source>
</evidence>
<proteinExistence type="predicted"/>
<feature type="non-terminal residue" evidence="1">
    <location>
        <position position="65"/>
    </location>
</feature>
<reference evidence="1 2" key="1">
    <citation type="submission" date="2011-01" db="EMBL/GenBank/DDBJ databases">
        <authorList>
            <person name="Muzny D."/>
            <person name="Qin X."/>
            <person name="Deng J."/>
            <person name="Jiang H."/>
            <person name="Liu Y."/>
            <person name="Qu J."/>
            <person name="Song X.-Z."/>
            <person name="Zhang L."/>
            <person name="Thornton R."/>
            <person name="Coyle M."/>
            <person name="Francisco L."/>
            <person name="Jackson L."/>
            <person name="Javaid M."/>
            <person name="Korchina V."/>
            <person name="Kovar C."/>
            <person name="Mata R."/>
            <person name="Mathew T."/>
            <person name="Ngo R."/>
            <person name="Nguyen L."/>
            <person name="Nguyen N."/>
            <person name="Okwuonu G."/>
            <person name="Ongeri F."/>
            <person name="Pham C."/>
            <person name="Simmons D."/>
            <person name="Wilczek-Boney K."/>
            <person name="Hale W."/>
            <person name="Jakkamsetti A."/>
            <person name="Pham P."/>
            <person name="Ruth R."/>
            <person name="San Lucas F."/>
            <person name="Warren J."/>
            <person name="Zhang J."/>
            <person name="Zhao Z."/>
            <person name="Zhou C."/>
            <person name="Zhu D."/>
            <person name="Lee S."/>
            <person name="Bess C."/>
            <person name="Blankenburg K."/>
            <person name="Forbes L."/>
            <person name="Fu Q."/>
            <person name="Gubbala S."/>
            <person name="Hirani K."/>
            <person name="Jayaseelan J.C."/>
            <person name="Lara F."/>
            <person name="Munidasa M."/>
            <person name="Palculict T."/>
            <person name="Patil S."/>
            <person name="Pu L.-L."/>
            <person name="Saada N."/>
            <person name="Tang L."/>
            <person name="Weissenberger G."/>
            <person name="Zhu Y."/>
            <person name="Hemphill L."/>
            <person name="Shang Y."/>
            <person name="Youmans B."/>
            <person name="Ayvaz T."/>
            <person name="Ross M."/>
            <person name="Santibanez J."/>
            <person name="Aqrawi P."/>
            <person name="Gross S."/>
            <person name="Joshi V."/>
            <person name="Fowler G."/>
            <person name="Nazareth L."/>
            <person name="Reid J."/>
            <person name="Worley K."/>
            <person name="Petrosino J."/>
            <person name="Highlander S."/>
            <person name="Gibbs R."/>
        </authorList>
    </citation>
    <scope>NUCLEOTIDE SEQUENCE [LARGE SCALE GENOMIC DNA]</scope>
    <source>
        <strain evidence="1 2">ATCC 25976</strain>
    </source>
</reference>